<sequence length="631" mass="65995">MRGAQLSTLAALLCAASVETEGAVGEGVRSAEVHAELTRALLDHHRAHGARAKRAALVASLWRRFTEHHADIDAADERLRAAFERSAERIVQLNGIAPSDDARAAGASTPRAPSEAVGERGAPSDSRLRYGFTRMAVVDDEAFAARLASWKPLPAELAVDLPRLAEARTTAIEHERARARARGAAELSQLRAPFVGSLPTSFDWSGRGVLTEVKDQRDCGACWSFTTVQTLEAAVSVIGGSLVTLSAQQLLDCDQSWNQACVGGNVAASIGYLRKYGAMRDDDYPYRNAASEACEYRPSLVAVRVAELMRIPPGSEQQLQHALIQFGPLAVSVDASGWQHYSGGVISQCADGGVNHAVQLVGWGTTGNGVDYWNIRNSWSVSWGELGYARLLRGVGCNGIIDEPAYTFAVAGEECIAFDCGRCVGEGPRCGWCAGAARCLDADAGKASCALGWLDASCPPAPPPPRGLGRSLTCGTAAAAATGQPAPYVAIRIDRIDWRQGSACILGYELSATQGVGALLLVLTAVCWLLQALAGCCCCPEDEGGAPRPLRFETGAGAAGAGVPLLDGDALGGLRMRAQLPADPPRDGGGSRQASSGSEMALATGDRGRTRVGIGDAGKASELAPVRAISP</sequence>
<feature type="chain" id="PRO_5035323642" description="Peptidase C1A papain C-terminal domain-containing protein" evidence="3">
    <location>
        <begin position="23"/>
        <end position="631"/>
    </location>
</feature>
<reference evidence="5" key="1">
    <citation type="submission" date="2021-05" db="EMBL/GenBank/DDBJ databases">
        <title>The genome of the haptophyte Pavlova lutheri (Diacronema luteri, Pavlovales) - a model for lipid biosynthesis in eukaryotic algae.</title>
        <authorList>
            <person name="Hulatt C.J."/>
            <person name="Posewitz M.C."/>
        </authorList>
    </citation>
    <scope>NUCLEOTIDE SEQUENCE</scope>
    <source>
        <strain evidence="5">NIVA-4/92</strain>
    </source>
</reference>
<comment type="caution">
    <text evidence="5">The sequence shown here is derived from an EMBL/GenBank/DDBJ whole genome shotgun (WGS) entry which is preliminary data.</text>
</comment>
<dbReference type="InterPro" id="IPR013128">
    <property type="entry name" value="Peptidase_C1A"/>
</dbReference>
<evidence type="ECO:0000256" key="2">
    <source>
        <dbReference type="SAM" id="MobiDB-lite"/>
    </source>
</evidence>
<dbReference type="InterPro" id="IPR038765">
    <property type="entry name" value="Papain-like_cys_pep_sf"/>
</dbReference>
<feature type="region of interest" description="Disordered" evidence="2">
    <location>
        <begin position="578"/>
        <end position="616"/>
    </location>
</feature>
<dbReference type="GO" id="GO:0008234">
    <property type="term" value="F:cysteine-type peptidase activity"/>
    <property type="evidence" value="ECO:0007669"/>
    <property type="project" value="InterPro"/>
</dbReference>
<organism evidence="5 6">
    <name type="scientific">Diacronema lutheri</name>
    <name type="common">Unicellular marine alga</name>
    <name type="synonym">Monochrysis lutheri</name>
    <dbReference type="NCBI Taxonomy" id="2081491"/>
    <lineage>
        <taxon>Eukaryota</taxon>
        <taxon>Haptista</taxon>
        <taxon>Haptophyta</taxon>
        <taxon>Pavlovophyceae</taxon>
        <taxon>Pavlovales</taxon>
        <taxon>Pavlovaceae</taxon>
        <taxon>Diacronema</taxon>
    </lineage>
</organism>
<dbReference type="OrthoDB" id="190265at2759"/>
<dbReference type="AlphaFoldDB" id="A0A8J5XYV0"/>
<dbReference type="PANTHER" id="PTHR12411">
    <property type="entry name" value="CYSTEINE PROTEASE FAMILY C1-RELATED"/>
    <property type="match status" value="1"/>
</dbReference>
<gene>
    <name evidence="5" type="ORF">KFE25_009438</name>
</gene>
<dbReference type="PRINTS" id="PR00705">
    <property type="entry name" value="PAPAIN"/>
</dbReference>
<evidence type="ECO:0000259" key="4">
    <source>
        <dbReference type="SMART" id="SM00645"/>
    </source>
</evidence>
<protein>
    <recommendedName>
        <fullName evidence="4">Peptidase C1A papain C-terminal domain-containing protein</fullName>
    </recommendedName>
</protein>
<evidence type="ECO:0000256" key="3">
    <source>
        <dbReference type="SAM" id="SignalP"/>
    </source>
</evidence>
<evidence type="ECO:0000313" key="5">
    <source>
        <dbReference type="EMBL" id="KAG8471017.1"/>
    </source>
</evidence>
<dbReference type="InterPro" id="IPR000169">
    <property type="entry name" value="Pept_cys_AS"/>
</dbReference>
<evidence type="ECO:0000256" key="1">
    <source>
        <dbReference type="ARBA" id="ARBA00008455"/>
    </source>
</evidence>
<dbReference type="PROSITE" id="PS00139">
    <property type="entry name" value="THIOL_PROTEASE_CYS"/>
    <property type="match status" value="1"/>
</dbReference>
<dbReference type="Pfam" id="PF00112">
    <property type="entry name" value="Peptidase_C1"/>
    <property type="match status" value="1"/>
</dbReference>
<dbReference type="InterPro" id="IPR025660">
    <property type="entry name" value="Pept_his_AS"/>
</dbReference>
<proteinExistence type="inferred from homology"/>
<keyword evidence="6" id="KW-1185">Reference proteome</keyword>
<feature type="domain" description="Peptidase C1A papain C-terminal" evidence="4">
    <location>
        <begin position="198"/>
        <end position="408"/>
    </location>
</feature>
<dbReference type="CDD" id="cd02248">
    <property type="entry name" value="Peptidase_C1A"/>
    <property type="match status" value="1"/>
</dbReference>
<dbReference type="GO" id="GO:0006508">
    <property type="term" value="P:proteolysis"/>
    <property type="evidence" value="ECO:0007669"/>
    <property type="project" value="InterPro"/>
</dbReference>
<dbReference type="SUPFAM" id="SSF54001">
    <property type="entry name" value="Cysteine proteinases"/>
    <property type="match status" value="1"/>
</dbReference>
<name>A0A8J5XYV0_DIALT</name>
<evidence type="ECO:0000313" key="6">
    <source>
        <dbReference type="Proteomes" id="UP000751190"/>
    </source>
</evidence>
<feature type="region of interest" description="Disordered" evidence="2">
    <location>
        <begin position="100"/>
        <end position="123"/>
    </location>
</feature>
<feature type="signal peptide" evidence="3">
    <location>
        <begin position="1"/>
        <end position="22"/>
    </location>
</feature>
<dbReference type="EMBL" id="JAGTXO010000001">
    <property type="protein sequence ID" value="KAG8471017.1"/>
    <property type="molecule type" value="Genomic_DNA"/>
</dbReference>
<dbReference type="InterPro" id="IPR000668">
    <property type="entry name" value="Peptidase_C1A_C"/>
</dbReference>
<dbReference type="Gene3D" id="3.90.70.10">
    <property type="entry name" value="Cysteine proteinases"/>
    <property type="match status" value="1"/>
</dbReference>
<accession>A0A8J5XYV0</accession>
<dbReference type="SMART" id="SM00645">
    <property type="entry name" value="Pept_C1"/>
    <property type="match status" value="1"/>
</dbReference>
<dbReference type="PROSITE" id="PS00639">
    <property type="entry name" value="THIOL_PROTEASE_HIS"/>
    <property type="match status" value="1"/>
</dbReference>
<comment type="similarity">
    <text evidence="1">Belongs to the peptidase C1 family.</text>
</comment>
<keyword evidence="3" id="KW-0732">Signal</keyword>
<dbReference type="InterPro" id="IPR039417">
    <property type="entry name" value="Peptidase_C1A_papain-like"/>
</dbReference>
<dbReference type="Proteomes" id="UP000751190">
    <property type="component" value="Unassembled WGS sequence"/>
</dbReference>